<dbReference type="InterPro" id="IPR017853">
    <property type="entry name" value="GH"/>
</dbReference>
<dbReference type="GO" id="GO:0005975">
    <property type="term" value="P:carbohydrate metabolic process"/>
    <property type="evidence" value="ECO:0007669"/>
    <property type="project" value="InterPro"/>
</dbReference>
<evidence type="ECO:0000313" key="3">
    <source>
        <dbReference type="Proteomes" id="UP000699691"/>
    </source>
</evidence>
<sequence length="566" mass="65733">MSHLIKMLEKLYSPEDSQRIIRSLSLDESKETTTTNKWHKDIYSYSVYPFSFCKNEQCGLPQLTKKLAYLQNLGISAIHILPPFESPLIDNGFDVSDYYSIRSDLGGNDAFDNFLHEATSRGMRVFLDFVLNHISDQHEWFQKALDGDAYYRDFFLWQKERPAFIKSIEKEDGIFGRYEIEGKETDIRIIFPDHAGEIPHWRQAGDGNWYFHTFYPEQIDLNWFNPHVFIEMFKVIKYWGEKGVSFRLDAVRHIGKRWEDGLKRETPETFTLIKLLHHMCELVSPKSVFLVEANTDFDSLERYWGTPHEKSTDLAYNFQMTEALWTSFVLKNTSYLWKTITQSKDIPSWGQWVTFLRNHDGLAFWYGSEEERHEVISQLIPKGLAYRGGYAATGRTASLLDNDPRRICMAYFLLFSLPGCPSIIYGDEIGKENDSDYMKEQTELKRQRLDAAVEVVDDARDISRGFITNDLLENETGKKIYNTIKHMITVRKEYPDFSTTYPTQLTHDTESLFAAQYTFGEKQLAVYINLSDTAQTMEISESTNDVLSINDAHISQDTLTLPAYAG</sequence>
<dbReference type="Pfam" id="PF00128">
    <property type="entry name" value="Alpha-amylase"/>
    <property type="match status" value="1"/>
</dbReference>
<reference evidence="2" key="2">
    <citation type="journal article" date="2021" name="Microbiome">
        <title>Successional dynamics and alternative stable states in a saline activated sludge microbial community over 9 years.</title>
        <authorList>
            <person name="Wang Y."/>
            <person name="Ye J."/>
            <person name="Ju F."/>
            <person name="Liu L."/>
            <person name="Boyd J.A."/>
            <person name="Deng Y."/>
            <person name="Parks D.H."/>
            <person name="Jiang X."/>
            <person name="Yin X."/>
            <person name="Woodcroft B.J."/>
            <person name="Tyson G.W."/>
            <person name="Hugenholtz P."/>
            <person name="Polz M.F."/>
            <person name="Zhang T."/>
        </authorList>
    </citation>
    <scope>NUCLEOTIDE SEQUENCE</scope>
    <source>
        <strain evidence="2">HKST-UBA02</strain>
    </source>
</reference>
<dbReference type="Gene3D" id="3.90.400.10">
    <property type="entry name" value="Oligo-1,6-glucosidase, Domain 2"/>
    <property type="match status" value="1"/>
</dbReference>
<dbReference type="PANTHER" id="PTHR10357">
    <property type="entry name" value="ALPHA-AMYLASE FAMILY MEMBER"/>
    <property type="match status" value="1"/>
</dbReference>
<name>A0A955LVE9_UNCKA</name>
<evidence type="ECO:0000259" key="1">
    <source>
        <dbReference type="SMART" id="SM00642"/>
    </source>
</evidence>
<reference evidence="2" key="1">
    <citation type="submission" date="2020-04" db="EMBL/GenBank/DDBJ databases">
        <authorList>
            <person name="Zhang T."/>
        </authorList>
    </citation>
    <scope>NUCLEOTIDE SEQUENCE</scope>
    <source>
        <strain evidence="2">HKST-UBA02</strain>
    </source>
</reference>
<dbReference type="SMART" id="SM00642">
    <property type="entry name" value="Aamy"/>
    <property type="match status" value="1"/>
</dbReference>
<dbReference type="Proteomes" id="UP000699691">
    <property type="component" value="Unassembled WGS sequence"/>
</dbReference>
<proteinExistence type="predicted"/>
<dbReference type="PANTHER" id="PTHR10357:SF219">
    <property type="entry name" value="MALTOSE ALPHA-D-GLUCOSYLTRANSFERASE"/>
    <property type="match status" value="1"/>
</dbReference>
<accession>A0A955LVE9</accession>
<feature type="non-terminal residue" evidence="2">
    <location>
        <position position="566"/>
    </location>
</feature>
<protein>
    <recommendedName>
        <fullName evidence="1">Glycosyl hydrolase family 13 catalytic domain-containing protein</fullName>
    </recommendedName>
</protein>
<gene>
    <name evidence="2" type="ORF">KC573_01480</name>
</gene>
<comment type="caution">
    <text evidence="2">The sequence shown here is derived from an EMBL/GenBank/DDBJ whole genome shotgun (WGS) entry which is preliminary data.</text>
</comment>
<dbReference type="Gene3D" id="3.20.20.80">
    <property type="entry name" value="Glycosidases"/>
    <property type="match status" value="1"/>
</dbReference>
<dbReference type="InterPro" id="IPR006047">
    <property type="entry name" value="GH13_cat_dom"/>
</dbReference>
<evidence type="ECO:0000313" key="2">
    <source>
        <dbReference type="EMBL" id="MCA9397474.1"/>
    </source>
</evidence>
<dbReference type="SUPFAM" id="SSF51445">
    <property type="entry name" value="(Trans)glycosidases"/>
    <property type="match status" value="1"/>
</dbReference>
<feature type="domain" description="Glycosyl hydrolase family 13 catalytic" evidence="1">
    <location>
        <begin position="46"/>
        <end position="491"/>
    </location>
</feature>
<organism evidence="2 3">
    <name type="scientific">candidate division WWE3 bacterium</name>
    <dbReference type="NCBI Taxonomy" id="2053526"/>
    <lineage>
        <taxon>Bacteria</taxon>
        <taxon>Katanobacteria</taxon>
    </lineage>
</organism>
<dbReference type="EMBL" id="JAGQKY010000045">
    <property type="protein sequence ID" value="MCA9397474.1"/>
    <property type="molecule type" value="Genomic_DNA"/>
</dbReference>
<dbReference type="AlphaFoldDB" id="A0A955LVE9"/>
<dbReference type="InterPro" id="IPR045857">
    <property type="entry name" value="O16G_dom_2"/>
</dbReference>